<dbReference type="GO" id="GO:0008240">
    <property type="term" value="F:tripeptidyl-peptidase activity"/>
    <property type="evidence" value="ECO:0007669"/>
    <property type="project" value="TreeGrafter"/>
</dbReference>
<accession>A0A1S8L230</accession>
<dbReference type="SMART" id="SM00944">
    <property type="entry name" value="Pro-kuma_activ"/>
    <property type="match status" value="1"/>
</dbReference>
<dbReference type="EC" id="3.4.21.100" evidence="8"/>
<dbReference type="InterPro" id="IPR030400">
    <property type="entry name" value="Sedolisin_dom"/>
</dbReference>
<dbReference type="InterPro" id="IPR015366">
    <property type="entry name" value="S53_propep"/>
</dbReference>
<keyword evidence="2" id="KW-0645">Protease</keyword>
<dbReference type="Gene3D" id="3.40.50.200">
    <property type="entry name" value="Peptidase S8/S53 domain"/>
    <property type="match status" value="1"/>
</dbReference>
<dbReference type="Proteomes" id="UP000190951">
    <property type="component" value="Chromosome"/>
</dbReference>
<keyword evidence="6" id="KW-0106">Calcium</keyword>
<protein>
    <submittedName>
        <fullName evidence="8">Pseudomonalisin</fullName>
        <ecNumber evidence="8">3.4.21.100</ecNumber>
    </submittedName>
</protein>
<keyword evidence="9" id="KW-1185">Reference proteome</keyword>
<dbReference type="SUPFAM" id="SSF54897">
    <property type="entry name" value="Protease propeptides/inhibitors"/>
    <property type="match status" value="1"/>
</dbReference>
<dbReference type="GO" id="GO:0046872">
    <property type="term" value="F:metal ion binding"/>
    <property type="evidence" value="ECO:0007669"/>
    <property type="project" value="UniProtKB-KW"/>
</dbReference>
<dbReference type="EMBL" id="CP096983">
    <property type="protein sequence ID" value="URZ10395.1"/>
    <property type="molecule type" value="Genomic_DNA"/>
</dbReference>
<organism evidence="8 9">
    <name type="scientific">Clostridium felsineum</name>
    <dbReference type="NCBI Taxonomy" id="36839"/>
    <lineage>
        <taxon>Bacteria</taxon>
        <taxon>Bacillati</taxon>
        <taxon>Bacillota</taxon>
        <taxon>Clostridia</taxon>
        <taxon>Eubacteriales</taxon>
        <taxon>Clostridiaceae</taxon>
        <taxon>Clostridium</taxon>
    </lineage>
</organism>
<dbReference type="GO" id="GO:0004252">
    <property type="term" value="F:serine-type endopeptidase activity"/>
    <property type="evidence" value="ECO:0007669"/>
    <property type="project" value="InterPro"/>
</dbReference>
<dbReference type="SUPFAM" id="SSF52743">
    <property type="entry name" value="Subtilisin-like"/>
    <property type="match status" value="1"/>
</dbReference>
<dbReference type="GO" id="GO:0006508">
    <property type="term" value="P:proteolysis"/>
    <property type="evidence" value="ECO:0007669"/>
    <property type="project" value="UniProtKB-KW"/>
</dbReference>
<dbReference type="PANTHER" id="PTHR14218:SF15">
    <property type="entry name" value="TRIPEPTIDYL-PEPTIDASE 1"/>
    <property type="match status" value="1"/>
</dbReference>
<keyword evidence="4 8" id="KW-0378">Hydrolase</keyword>
<dbReference type="RefSeq" id="WP_077832343.1">
    <property type="nucleotide sequence ID" value="NZ_CP096983.1"/>
</dbReference>
<dbReference type="Pfam" id="PF09286">
    <property type="entry name" value="Pro-kuma_activ"/>
    <property type="match status" value="1"/>
</dbReference>
<dbReference type="PANTHER" id="PTHR14218">
    <property type="entry name" value="PROTEASE S8 TRIPEPTIDYL PEPTIDASE I CLN2"/>
    <property type="match status" value="1"/>
</dbReference>
<gene>
    <name evidence="8" type="primary">pcp</name>
    <name evidence="8" type="ORF">CROST_011030</name>
</gene>
<keyword evidence="3" id="KW-0479">Metal-binding</keyword>
<dbReference type="AlphaFoldDB" id="A0A1S8L230"/>
<evidence type="ECO:0000256" key="5">
    <source>
        <dbReference type="ARBA" id="ARBA00022825"/>
    </source>
</evidence>
<reference evidence="8 9" key="1">
    <citation type="submission" date="2022-04" db="EMBL/GenBank/DDBJ databases">
        <title>Genome sequence of C. roseum typestrain.</title>
        <authorList>
            <person name="Poehlein A."/>
            <person name="Schoch T."/>
            <person name="Duerre P."/>
            <person name="Daniel R."/>
        </authorList>
    </citation>
    <scope>NUCLEOTIDE SEQUENCE [LARGE SCALE GENOMIC DNA]</scope>
    <source>
        <strain evidence="8 9">DSM 7320</strain>
    </source>
</reference>
<name>A0A1S8L230_9CLOT</name>
<keyword evidence="5" id="KW-0720">Serine protease</keyword>
<keyword evidence="7" id="KW-0865">Zymogen</keyword>
<evidence type="ECO:0000256" key="1">
    <source>
        <dbReference type="ARBA" id="ARBA00001913"/>
    </source>
</evidence>
<dbReference type="InterPro" id="IPR050819">
    <property type="entry name" value="Tripeptidyl-peptidase_I"/>
</dbReference>
<dbReference type="CDD" id="cd04056">
    <property type="entry name" value="Peptidases_S53"/>
    <property type="match status" value="1"/>
</dbReference>
<proteinExistence type="predicted"/>
<dbReference type="InterPro" id="IPR036852">
    <property type="entry name" value="Peptidase_S8/S53_dom_sf"/>
</dbReference>
<dbReference type="KEGG" id="crw:CROST_011030"/>
<dbReference type="STRING" id="84029.CROST_31190"/>
<evidence type="ECO:0000256" key="2">
    <source>
        <dbReference type="ARBA" id="ARBA00022670"/>
    </source>
</evidence>
<evidence type="ECO:0000313" key="8">
    <source>
        <dbReference type="EMBL" id="URZ10395.1"/>
    </source>
</evidence>
<evidence type="ECO:0000256" key="6">
    <source>
        <dbReference type="ARBA" id="ARBA00022837"/>
    </source>
</evidence>
<evidence type="ECO:0000256" key="4">
    <source>
        <dbReference type="ARBA" id="ARBA00022801"/>
    </source>
</evidence>
<evidence type="ECO:0000313" key="9">
    <source>
        <dbReference type="Proteomes" id="UP000190951"/>
    </source>
</evidence>
<evidence type="ECO:0000256" key="3">
    <source>
        <dbReference type="ARBA" id="ARBA00022723"/>
    </source>
</evidence>
<dbReference type="CDD" id="cd11377">
    <property type="entry name" value="Pro-peptidase_S53"/>
    <property type="match status" value="1"/>
</dbReference>
<evidence type="ECO:0000256" key="7">
    <source>
        <dbReference type="ARBA" id="ARBA00023145"/>
    </source>
</evidence>
<comment type="cofactor">
    <cofactor evidence="1">
        <name>Ca(2+)</name>
        <dbReference type="ChEBI" id="CHEBI:29108"/>
    </cofactor>
</comment>
<sequence>MNKCTKTMLSISAAILLSMGSFTSITHAETQGNVGVSEGIADTITDKASFFGDVDPNTKVTIDIVMKIQNKPELQNYINSTVTPKSSNYRRYLSVAEFKKSFAPNLKQMNTLTEYLKAFGIKSEVYPDNLIVTATGSVDQINKAFGVELQHASYKGKAFRATKKQPKLPKKVAENILCVLGLSNYSSYTTKTEKVPNDLKPSSANGPLALNPSDLIKHYDVQPLYDNGASGKNESIGIVTLAEFNTNDAYSFWQKEGIKAKPNRIKVTDVDGGSGTDGADETTLDVEQSGALAPNAKMNVYVGPNTDPGFVDAFAKVINENKCHQVSASWGESEDLIEYTVSQGQETREYAEAFNQLYMQAAAQGISMFAAAGDSGAYDSQRDTPASYELAVDNPADSPYITAAGGTTLAWQGTVKGVPVKVDNERAWGWDYLYPAFDAAGLYANGKLEKYFVGGGGGFSKDFDTPDYQKGVSGVNTYTGVQQWTASNPNGVLLLNVTRDSSPKVVTGKGAGRNVPDISMNADPYTGYNIYYDGEMTSIGGTSIVAPQLAGLCALINDNNNTQVGFWNPQIYKFAQSKNSPITPLSSASVDNDNIFYTGTKGTIYNQATGLGIPDVAKLTTNFGK</sequence>
<dbReference type="PROSITE" id="PS51695">
    <property type="entry name" value="SEDOLISIN"/>
    <property type="match status" value="1"/>
</dbReference>